<comment type="caution">
    <text evidence="1">The sequence shown here is derived from an EMBL/GenBank/DDBJ whole genome shotgun (WGS) entry which is preliminary data.</text>
</comment>
<dbReference type="Proteomes" id="UP001262582">
    <property type="component" value="Unassembled WGS sequence"/>
</dbReference>
<organism evidence="1 2">
    <name type="scientific">Autumnicola musiva</name>
    <dbReference type="NCBI Taxonomy" id="3075589"/>
    <lineage>
        <taxon>Bacteria</taxon>
        <taxon>Pseudomonadati</taxon>
        <taxon>Bacteroidota</taxon>
        <taxon>Flavobacteriia</taxon>
        <taxon>Flavobacteriales</taxon>
        <taxon>Flavobacteriaceae</taxon>
        <taxon>Autumnicola</taxon>
    </lineage>
</organism>
<name>A0ABU3D633_9FLAO</name>
<protein>
    <recommendedName>
        <fullName evidence="3">Integrase</fullName>
    </recommendedName>
</protein>
<keyword evidence="2" id="KW-1185">Reference proteome</keyword>
<dbReference type="RefSeq" id="WP_311503336.1">
    <property type="nucleotide sequence ID" value="NZ_JAVRHK010000006.1"/>
</dbReference>
<evidence type="ECO:0000313" key="2">
    <source>
        <dbReference type="Proteomes" id="UP001262582"/>
    </source>
</evidence>
<evidence type="ECO:0000313" key="1">
    <source>
        <dbReference type="EMBL" id="MDT0676992.1"/>
    </source>
</evidence>
<accession>A0ABU3D633</accession>
<gene>
    <name evidence="1" type="ORF">RM539_10405</name>
</gene>
<sequence>MKMEINLVDFINIEKKHFSSLKTGINWEDSRWNVSKWLPHRGHDNSLVFNTFYRTFKKLPPNIILPEKKDLPSPYMEFTKAVAVYIHRTKNVGFMSIRNCVNECRRLHIIMYRRGENSPTQLTRWHFEEVVQFLKEIEYKNLFDTATNLQVIADIIELKKISSKPIGFSHGIKSENRYYNYQSTQLAQSNDLDFRKEEKLPSYEALVAYAKCSNNPINNYEEILLRTIDLLIVTGLRGNEITHLPYDCWVEKPLKDPQGLVKKDFHGNDLINIGIRYFAEKQFQSRVHWFAKQDIPMAKRAVERIKTLTEETREIAKWQEKNKNKLWQYEKDEIISTYELIEFLGYRKMVSLDGYLKKHNIKHTGTDKSFFEYKSKRTSKIYYSKFYRAGDIEEHLLNIKREQNVFLEEANANNNKEIKLSGFLVIRPEGAFRFKRFANTFKILPGRVTLTEINYALGINETAESIFERRNLTEPDGTKIRLTSHQPRHWRNTLYELAGMSNVQQALAMGRQNLTQNKAYQHTTIREKTGLHQEFLGFSSVGEKISFLHDGVRNKSILGDITNTYHYLKKNENLDSAESFLRTHGLAIHLTPFGGCTHDFSQSPCQKHLQCWNGCSHLHRTNTPGETERIREQLVRSKEAHETMISQNDSTYGKDVWTKDLEKKIKNLERSLKITPSSTPIQIFPEGEEFTKPVYKKKNSSV</sequence>
<dbReference type="EMBL" id="JAVRHK010000006">
    <property type="protein sequence ID" value="MDT0676992.1"/>
    <property type="molecule type" value="Genomic_DNA"/>
</dbReference>
<reference evidence="1 2" key="1">
    <citation type="submission" date="2023-09" db="EMBL/GenBank/DDBJ databases">
        <authorList>
            <person name="Rey-Velasco X."/>
        </authorList>
    </citation>
    <scope>NUCLEOTIDE SEQUENCE [LARGE SCALE GENOMIC DNA]</scope>
    <source>
        <strain evidence="1 2">F117</strain>
    </source>
</reference>
<evidence type="ECO:0008006" key="3">
    <source>
        <dbReference type="Google" id="ProtNLM"/>
    </source>
</evidence>
<proteinExistence type="predicted"/>